<dbReference type="Gene3D" id="3.30.2010.10">
    <property type="entry name" value="Metalloproteases ('zincins'), catalytic domain"/>
    <property type="match status" value="1"/>
</dbReference>
<keyword evidence="3" id="KW-1185">Reference proteome</keyword>
<accession>A0A2N7VAY7</accession>
<dbReference type="EMBL" id="PNYA01000054">
    <property type="protein sequence ID" value="PMS13978.1"/>
    <property type="molecule type" value="Genomic_DNA"/>
</dbReference>
<keyword evidence="2" id="KW-0482">Metalloprotease</keyword>
<comment type="caution">
    <text evidence="2">The sequence shown here is derived from an EMBL/GenBank/DDBJ whole genome shotgun (WGS) entry which is preliminary data.</text>
</comment>
<dbReference type="AlphaFoldDB" id="A0A2N7VAY7"/>
<gene>
    <name evidence="2" type="ORF">C0Z18_32185</name>
</gene>
<keyword evidence="2" id="KW-0645">Protease</keyword>
<evidence type="ECO:0000259" key="1">
    <source>
        <dbReference type="Pfam" id="PF06114"/>
    </source>
</evidence>
<protein>
    <submittedName>
        <fullName evidence="2">Metalloprotease</fullName>
    </submittedName>
</protein>
<organism evidence="2 3">
    <name type="scientific">Trinickia dabaoshanensis</name>
    <dbReference type="NCBI Taxonomy" id="564714"/>
    <lineage>
        <taxon>Bacteria</taxon>
        <taxon>Pseudomonadati</taxon>
        <taxon>Pseudomonadota</taxon>
        <taxon>Betaproteobacteria</taxon>
        <taxon>Burkholderiales</taxon>
        <taxon>Burkholderiaceae</taxon>
        <taxon>Trinickia</taxon>
    </lineage>
</organism>
<dbReference type="Pfam" id="PF06114">
    <property type="entry name" value="Peptidase_M78"/>
    <property type="match status" value="1"/>
</dbReference>
<keyword evidence="2" id="KW-0378">Hydrolase</keyword>
<dbReference type="OrthoDB" id="9152336at2"/>
<dbReference type="InterPro" id="IPR010359">
    <property type="entry name" value="IrrE_HExxH"/>
</dbReference>
<dbReference type="GO" id="GO:0008237">
    <property type="term" value="F:metallopeptidase activity"/>
    <property type="evidence" value="ECO:0007669"/>
    <property type="project" value="UniProtKB-KW"/>
</dbReference>
<dbReference type="GO" id="GO:0006508">
    <property type="term" value="P:proteolysis"/>
    <property type="evidence" value="ECO:0007669"/>
    <property type="project" value="UniProtKB-KW"/>
</dbReference>
<feature type="domain" description="IrrE N-terminal-like" evidence="1">
    <location>
        <begin position="80"/>
        <end position="129"/>
    </location>
</feature>
<dbReference type="Proteomes" id="UP000235616">
    <property type="component" value="Unassembled WGS sequence"/>
</dbReference>
<reference evidence="2 3" key="1">
    <citation type="submission" date="2018-01" db="EMBL/GenBank/DDBJ databases">
        <title>Whole genome analyses suggest that Burkholderia sensu lato contains two further novel genera in the rhizoxinica-symbiotica group Mycetohabitans gen. nov., and Trinickia gen. nov.: implications for the evolution of diazotrophy and nodulation in the Burkholderiaceae.</title>
        <authorList>
            <person name="Estrada-de los Santos P."/>
            <person name="Palmer M."/>
            <person name="Chavez-Ramirez B."/>
            <person name="Beukes C."/>
            <person name="Steenkamp E.T."/>
            <person name="Hirsch A.M."/>
            <person name="Manyaka P."/>
            <person name="Maluk M."/>
            <person name="Lafos M."/>
            <person name="Crook M."/>
            <person name="Gross E."/>
            <person name="Simon M.F."/>
            <person name="Bueno dos Reis Junior F."/>
            <person name="Poole P.S."/>
            <person name="Venter S.N."/>
            <person name="James E.K."/>
        </authorList>
    </citation>
    <scope>NUCLEOTIDE SEQUENCE [LARGE SCALE GENOMIC DNA]</scope>
    <source>
        <strain evidence="2 3">GIMN1.004</strain>
    </source>
</reference>
<proteinExistence type="predicted"/>
<evidence type="ECO:0000313" key="3">
    <source>
        <dbReference type="Proteomes" id="UP000235616"/>
    </source>
</evidence>
<sequence>MYITGSEPMIPKSGNEKLDFALAQTLAKISDVFDVLPGFAYYDDSDGLNAYATPAVRLNRSDGTVLFGQRLLNRLMSGPENPDASVAAVCAHEFGHIVQHRKGLTQNLLAGQPTVKRAELQADFFAGYFAGVRKLQRANFPAAVFAMTQYNFGDNMINNPSHHGTPPERSDAITAGFKTAFTEKKSFAEALVSATNYVMQL</sequence>
<name>A0A2N7VAY7_9BURK</name>
<evidence type="ECO:0000313" key="2">
    <source>
        <dbReference type="EMBL" id="PMS13978.1"/>
    </source>
</evidence>